<reference evidence="2 3" key="1">
    <citation type="journal article" date="2019" name="Nat. Plants">
        <title>Genome sequencing of Musa balbisiana reveals subgenome evolution and function divergence in polyploid bananas.</title>
        <authorList>
            <person name="Yao X."/>
        </authorList>
    </citation>
    <scope>NUCLEOTIDE SEQUENCE [LARGE SCALE GENOMIC DNA]</scope>
    <source>
        <strain evidence="3">cv. DH-PKW</strain>
        <tissue evidence="2">Leaves</tissue>
    </source>
</reference>
<proteinExistence type="predicted"/>
<keyword evidence="3" id="KW-1185">Reference proteome</keyword>
<evidence type="ECO:0000313" key="2">
    <source>
        <dbReference type="EMBL" id="THU66742.1"/>
    </source>
</evidence>
<gene>
    <name evidence="2" type="ORF">C4D60_Mb05t17410</name>
</gene>
<dbReference type="AlphaFoldDB" id="A0A4S8JWT7"/>
<organism evidence="2 3">
    <name type="scientific">Musa balbisiana</name>
    <name type="common">Banana</name>
    <dbReference type="NCBI Taxonomy" id="52838"/>
    <lineage>
        <taxon>Eukaryota</taxon>
        <taxon>Viridiplantae</taxon>
        <taxon>Streptophyta</taxon>
        <taxon>Embryophyta</taxon>
        <taxon>Tracheophyta</taxon>
        <taxon>Spermatophyta</taxon>
        <taxon>Magnoliopsida</taxon>
        <taxon>Liliopsida</taxon>
        <taxon>Zingiberales</taxon>
        <taxon>Musaceae</taxon>
        <taxon>Musa</taxon>
    </lineage>
</organism>
<name>A0A4S8JWT7_MUSBA</name>
<accession>A0A4S8JWT7</accession>
<dbReference type="EMBL" id="PYDT01000003">
    <property type="protein sequence ID" value="THU66742.1"/>
    <property type="molecule type" value="Genomic_DNA"/>
</dbReference>
<sequence>MSSQGHLHSSWAVAATVAIAGSSKAARNPRWSGAVENKGRARGCRARWSGGWEVSGGRRTVARSGDGSAGRRRHSRERGMLEAWLETRAAAVSCLSCPVSIAVRRGATGSCGCDPGGGHGGREFRAASPTKGWSAGRETVPVSPSLGRL</sequence>
<feature type="region of interest" description="Disordered" evidence="1">
    <location>
        <begin position="115"/>
        <end position="149"/>
    </location>
</feature>
<feature type="region of interest" description="Disordered" evidence="1">
    <location>
        <begin position="55"/>
        <end position="76"/>
    </location>
</feature>
<evidence type="ECO:0000256" key="1">
    <source>
        <dbReference type="SAM" id="MobiDB-lite"/>
    </source>
</evidence>
<dbReference type="Proteomes" id="UP000317650">
    <property type="component" value="Chromosome 5"/>
</dbReference>
<comment type="caution">
    <text evidence="2">The sequence shown here is derived from an EMBL/GenBank/DDBJ whole genome shotgun (WGS) entry which is preliminary data.</text>
</comment>
<protein>
    <submittedName>
        <fullName evidence="2">Uncharacterized protein</fullName>
    </submittedName>
</protein>
<evidence type="ECO:0000313" key="3">
    <source>
        <dbReference type="Proteomes" id="UP000317650"/>
    </source>
</evidence>